<feature type="transmembrane region" description="Helical" evidence="1">
    <location>
        <begin position="138"/>
        <end position="159"/>
    </location>
</feature>
<dbReference type="EMBL" id="FONW01000014">
    <property type="protein sequence ID" value="SFF71811.1"/>
    <property type="molecule type" value="Genomic_DNA"/>
</dbReference>
<protein>
    <submittedName>
        <fullName evidence="2">Uncharacterized protein</fullName>
    </submittedName>
</protein>
<dbReference type="Proteomes" id="UP000198964">
    <property type="component" value="Unassembled WGS sequence"/>
</dbReference>
<keyword evidence="1" id="KW-0472">Membrane</keyword>
<evidence type="ECO:0000313" key="3">
    <source>
        <dbReference type="Proteomes" id="UP000198964"/>
    </source>
</evidence>
<evidence type="ECO:0000256" key="1">
    <source>
        <dbReference type="SAM" id="Phobius"/>
    </source>
</evidence>
<name>A0A1I2L3D4_9BACT</name>
<dbReference type="STRING" id="655355.SAMN05216283_1147"/>
<feature type="transmembrane region" description="Helical" evidence="1">
    <location>
        <begin position="114"/>
        <end position="132"/>
    </location>
</feature>
<keyword evidence="3" id="KW-1185">Reference proteome</keyword>
<evidence type="ECO:0000313" key="2">
    <source>
        <dbReference type="EMBL" id="SFF71811.1"/>
    </source>
</evidence>
<feature type="transmembrane region" description="Helical" evidence="1">
    <location>
        <begin position="36"/>
        <end position="56"/>
    </location>
</feature>
<accession>A0A1I2L3D4</accession>
<dbReference type="RefSeq" id="WP_093921359.1">
    <property type="nucleotide sequence ID" value="NZ_FONW01000014.1"/>
</dbReference>
<sequence>MKETNKKEQQVRLPELTEKLIKKDKQYAGMSKRLQIMYWILLPVYFILILVHIIDGSPVKDILGSGFFLLAMLNFALLFRYYHKTYNTVDYSQPTLLMLKKAVARYQPFQVKTLWALLGIIFVDLGLVFNSSLGFDVIWVQLVFGGTVLVSIGIGLLIWRVSYKPLRDAARAMIREIEGE</sequence>
<gene>
    <name evidence="2" type="ORF">SAMN05216283_1147</name>
</gene>
<feature type="transmembrane region" description="Helical" evidence="1">
    <location>
        <begin position="62"/>
        <end position="82"/>
    </location>
</feature>
<organism evidence="2 3">
    <name type="scientific">Sunxiuqinia elliptica</name>
    <dbReference type="NCBI Taxonomy" id="655355"/>
    <lineage>
        <taxon>Bacteria</taxon>
        <taxon>Pseudomonadati</taxon>
        <taxon>Bacteroidota</taxon>
        <taxon>Bacteroidia</taxon>
        <taxon>Marinilabiliales</taxon>
        <taxon>Prolixibacteraceae</taxon>
        <taxon>Sunxiuqinia</taxon>
    </lineage>
</organism>
<proteinExistence type="predicted"/>
<keyword evidence="1" id="KW-1133">Transmembrane helix</keyword>
<dbReference type="AlphaFoldDB" id="A0A1I2L3D4"/>
<keyword evidence="1" id="KW-0812">Transmembrane</keyword>
<reference evidence="2 3" key="1">
    <citation type="submission" date="2016-10" db="EMBL/GenBank/DDBJ databases">
        <authorList>
            <person name="de Groot N.N."/>
        </authorList>
    </citation>
    <scope>NUCLEOTIDE SEQUENCE [LARGE SCALE GENOMIC DNA]</scope>
    <source>
        <strain evidence="2 3">CGMCC 1.9156</strain>
    </source>
</reference>